<evidence type="ECO:0000313" key="2">
    <source>
        <dbReference type="Proteomes" id="UP000772434"/>
    </source>
</evidence>
<accession>A0A9P5Q3W1</accession>
<protein>
    <submittedName>
        <fullName evidence="1">Uncharacterized protein</fullName>
    </submittedName>
</protein>
<reference evidence="1" key="1">
    <citation type="submission" date="2020-11" db="EMBL/GenBank/DDBJ databases">
        <authorList>
            <consortium name="DOE Joint Genome Institute"/>
            <person name="Ahrendt S."/>
            <person name="Riley R."/>
            <person name="Andreopoulos W."/>
            <person name="Labutti K."/>
            <person name="Pangilinan J."/>
            <person name="Ruiz-Duenas F.J."/>
            <person name="Barrasa J.M."/>
            <person name="Sanchez-Garcia M."/>
            <person name="Camarero S."/>
            <person name="Miyauchi S."/>
            <person name="Serrano A."/>
            <person name="Linde D."/>
            <person name="Babiker R."/>
            <person name="Drula E."/>
            <person name="Ayuso-Fernandez I."/>
            <person name="Pacheco R."/>
            <person name="Padilla G."/>
            <person name="Ferreira P."/>
            <person name="Barriuso J."/>
            <person name="Kellner H."/>
            <person name="Castanera R."/>
            <person name="Alfaro M."/>
            <person name="Ramirez L."/>
            <person name="Pisabarro A.G."/>
            <person name="Kuo A."/>
            <person name="Tritt A."/>
            <person name="Lipzen A."/>
            <person name="He G."/>
            <person name="Yan M."/>
            <person name="Ng V."/>
            <person name="Cullen D."/>
            <person name="Martin F."/>
            <person name="Rosso M.-N."/>
            <person name="Henrissat B."/>
            <person name="Hibbett D."/>
            <person name="Martinez A.T."/>
            <person name="Grigoriev I.V."/>
        </authorList>
    </citation>
    <scope>NUCLEOTIDE SEQUENCE</scope>
    <source>
        <strain evidence="1">AH 40177</strain>
    </source>
</reference>
<comment type="caution">
    <text evidence="1">The sequence shown here is derived from an EMBL/GenBank/DDBJ whole genome shotgun (WGS) entry which is preliminary data.</text>
</comment>
<gene>
    <name evidence="1" type="ORF">BDP27DRAFT_1477094</name>
</gene>
<dbReference type="EMBL" id="JADNRY010000014">
    <property type="protein sequence ID" value="KAF9074218.1"/>
    <property type="molecule type" value="Genomic_DNA"/>
</dbReference>
<sequence length="258" mass="29462">MQPPLSQFSISYDGTNVDSEDMNVSITRKNEDPRPTATEVLMSRLVSEMNSINSRMDARDTYLNTRISTLEQETQSLKSRLDAQIQVGQRRHILDKTMRASNNLAWSKASPATKGKLRRKPINIQGASSLRAAYENPLLGTDKHAAAKELYEGNHQIRKKWLKDVLEKVHEAKKSCRPDRICLVRYYFTPNEPAIFSELPPPPPHCRKLLPFKEQQLELAIRRSRLLKICPAPHMFISENVDPLLYAKARPGALYSKL</sequence>
<proteinExistence type="predicted"/>
<dbReference type="AlphaFoldDB" id="A0A9P5Q3W1"/>
<name>A0A9P5Q3W1_9AGAR</name>
<organism evidence="1 2">
    <name type="scientific">Rhodocollybia butyracea</name>
    <dbReference type="NCBI Taxonomy" id="206335"/>
    <lineage>
        <taxon>Eukaryota</taxon>
        <taxon>Fungi</taxon>
        <taxon>Dikarya</taxon>
        <taxon>Basidiomycota</taxon>
        <taxon>Agaricomycotina</taxon>
        <taxon>Agaricomycetes</taxon>
        <taxon>Agaricomycetidae</taxon>
        <taxon>Agaricales</taxon>
        <taxon>Marasmiineae</taxon>
        <taxon>Omphalotaceae</taxon>
        <taxon>Rhodocollybia</taxon>
    </lineage>
</organism>
<dbReference type="Proteomes" id="UP000772434">
    <property type="component" value="Unassembled WGS sequence"/>
</dbReference>
<evidence type="ECO:0000313" key="1">
    <source>
        <dbReference type="EMBL" id="KAF9074218.1"/>
    </source>
</evidence>
<keyword evidence="2" id="KW-1185">Reference proteome</keyword>